<protein>
    <recommendedName>
        <fullName evidence="4">Potassium channel domain-containing protein</fullName>
    </recommendedName>
</protein>
<evidence type="ECO:0000313" key="3">
    <source>
        <dbReference type="Proteomes" id="UP000004162"/>
    </source>
</evidence>
<accession>Q0YT53</accession>
<reference evidence="2 3" key="1">
    <citation type="submission" date="2006-07" db="EMBL/GenBank/DDBJ databases">
        <title>Annotation of the draft genome assembly of Chlorobium ferroxidans DSM 13031.</title>
        <authorList>
            <consortium name="US DOE Joint Genome Institute (JGI-ORNL)"/>
            <person name="Larimer F."/>
            <person name="Land M."/>
            <person name="Hauser L."/>
        </authorList>
    </citation>
    <scope>NUCLEOTIDE SEQUENCE [LARGE SCALE GENOMIC DNA]</scope>
    <source>
        <strain evidence="2 3">DSM 13031</strain>
    </source>
</reference>
<name>Q0YT53_9CHLB</name>
<gene>
    <name evidence="2" type="ORF">CferDRAFT_1339</name>
</gene>
<keyword evidence="1" id="KW-0472">Membrane</keyword>
<dbReference type="Proteomes" id="UP000004162">
    <property type="component" value="Unassembled WGS sequence"/>
</dbReference>
<evidence type="ECO:0008006" key="4">
    <source>
        <dbReference type="Google" id="ProtNLM"/>
    </source>
</evidence>
<keyword evidence="3" id="KW-1185">Reference proteome</keyword>
<sequence length="116" mass="12758">MYEPHHTRPIPSARFALRIMLHGAVALCIVAFSLLIGIAGYMATEQMGLLDAFLNSSMLLGGMGPVKTEGLSPEGKLFAGCYALYAGLVFIAVMSIMLAPVVHRIMHRYHWDEKHD</sequence>
<feature type="transmembrane region" description="Helical" evidence="1">
    <location>
        <begin position="82"/>
        <end position="102"/>
    </location>
</feature>
<evidence type="ECO:0000313" key="2">
    <source>
        <dbReference type="EMBL" id="EAT59412.1"/>
    </source>
</evidence>
<feature type="transmembrane region" description="Helical" evidence="1">
    <location>
        <begin position="21"/>
        <end position="43"/>
    </location>
</feature>
<dbReference type="EMBL" id="AASE01000004">
    <property type="protein sequence ID" value="EAT59412.1"/>
    <property type="molecule type" value="Genomic_DNA"/>
</dbReference>
<reference evidence="2 3" key="2">
    <citation type="submission" date="2006-07" db="EMBL/GenBank/DDBJ databases">
        <title>Sequencing of the draft genome and assembly of Chlorobium ferroxidans DSM 13031.</title>
        <authorList>
            <consortium name="US DOE Joint Genome Institute (JGI-PGF)"/>
            <person name="Copeland A."/>
            <person name="Lucas S."/>
            <person name="Lapidus A."/>
            <person name="Barry K."/>
            <person name="Glavina del Rio T."/>
            <person name="Dalin E."/>
            <person name="Tice H."/>
            <person name="Bruce D."/>
            <person name="Pitluck S."/>
            <person name="Richardson P."/>
        </authorList>
    </citation>
    <scope>NUCLEOTIDE SEQUENCE [LARGE SCALE GENOMIC DNA]</scope>
    <source>
        <strain evidence="2 3">DSM 13031</strain>
    </source>
</reference>
<dbReference type="OrthoDB" id="465094at2"/>
<organism evidence="2 3">
    <name type="scientific">Chlorobium ferrooxidans DSM 13031</name>
    <dbReference type="NCBI Taxonomy" id="377431"/>
    <lineage>
        <taxon>Bacteria</taxon>
        <taxon>Pseudomonadati</taxon>
        <taxon>Chlorobiota</taxon>
        <taxon>Chlorobiia</taxon>
        <taxon>Chlorobiales</taxon>
        <taxon>Chlorobiaceae</taxon>
        <taxon>Chlorobium/Pelodictyon group</taxon>
        <taxon>Chlorobium</taxon>
    </lineage>
</organism>
<comment type="caution">
    <text evidence="2">The sequence shown here is derived from an EMBL/GenBank/DDBJ whole genome shotgun (WGS) entry which is preliminary data.</text>
</comment>
<evidence type="ECO:0000256" key="1">
    <source>
        <dbReference type="SAM" id="Phobius"/>
    </source>
</evidence>
<keyword evidence="1" id="KW-0812">Transmembrane</keyword>
<keyword evidence="1" id="KW-1133">Transmembrane helix</keyword>
<dbReference type="RefSeq" id="WP_006365839.1">
    <property type="nucleotide sequence ID" value="NZ_AASE01000004.1"/>
</dbReference>
<proteinExistence type="predicted"/>
<dbReference type="AlphaFoldDB" id="Q0YT53"/>